<dbReference type="NCBIfam" id="TIGR00525">
    <property type="entry name" value="folB"/>
    <property type="match status" value="1"/>
</dbReference>
<dbReference type="PANTHER" id="PTHR42844:SF1">
    <property type="entry name" value="DIHYDRONEOPTERIN ALDOLASE 1-RELATED"/>
    <property type="match status" value="1"/>
</dbReference>
<evidence type="ECO:0000256" key="2">
    <source>
        <dbReference type="ARBA" id="ARBA00001353"/>
    </source>
</evidence>
<organism evidence="11 12">
    <name type="scientific">Macrococcus lamae</name>
    <dbReference type="NCBI Taxonomy" id="198484"/>
    <lineage>
        <taxon>Bacteria</taxon>
        <taxon>Bacillati</taxon>
        <taxon>Bacillota</taxon>
        <taxon>Bacilli</taxon>
        <taxon>Bacillales</taxon>
        <taxon>Staphylococcaceae</taxon>
        <taxon>Macrococcus</taxon>
    </lineage>
</organism>
<dbReference type="OrthoDB" id="9803748at2"/>
<evidence type="ECO:0000313" key="12">
    <source>
        <dbReference type="Proteomes" id="UP000294802"/>
    </source>
</evidence>
<evidence type="ECO:0000256" key="3">
    <source>
        <dbReference type="ARBA" id="ARBA00003313"/>
    </source>
</evidence>
<dbReference type="AlphaFoldDB" id="A0A4R6BTA8"/>
<dbReference type="Proteomes" id="UP000294802">
    <property type="component" value="Unassembled WGS sequence"/>
</dbReference>
<comment type="caution">
    <text evidence="11">The sequence shown here is derived from an EMBL/GenBank/DDBJ whole genome shotgun (WGS) entry which is preliminary data.</text>
</comment>
<dbReference type="SMART" id="SM00905">
    <property type="entry name" value="FolB"/>
    <property type="match status" value="1"/>
</dbReference>
<evidence type="ECO:0000259" key="10">
    <source>
        <dbReference type="SMART" id="SM00905"/>
    </source>
</evidence>
<dbReference type="CDD" id="cd00534">
    <property type="entry name" value="DHNA_DHNTPE"/>
    <property type="match status" value="1"/>
</dbReference>
<feature type="domain" description="Dihydroneopterin aldolase/epimerase" evidence="10">
    <location>
        <begin position="4"/>
        <end position="116"/>
    </location>
</feature>
<keyword evidence="12" id="KW-1185">Reference proteome</keyword>
<evidence type="ECO:0000256" key="1">
    <source>
        <dbReference type="ARBA" id="ARBA00000693"/>
    </source>
</evidence>
<dbReference type="GO" id="GO:0046654">
    <property type="term" value="P:tetrahydrofolate biosynthetic process"/>
    <property type="evidence" value="ECO:0007669"/>
    <property type="project" value="UniProtKB-UniRule"/>
</dbReference>
<dbReference type="GO" id="GO:0046656">
    <property type="term" value="P:folic acid biosynthetic process"/>
    <property type="evidence" value="ECO:0007669"/>
    <property type="project" value="UniProtKB-UniRule"/>
</dbReference>
<dbReference type="SUPFAM" id="SSF55620">
    <property type="entry name" value="Tetrahydrobiopterin biosynthesis enzymes-like"/>
    <property type="match status" value="1"/>
</dbReference>
<sequence>MDKIFLQGMKFYAYHGVFEEENKLGQIFVVDVQLSLDLTEASETDELETTVNYGEAYHLIEEEMKESSKLLEHVAGRIAKSLFAHYNRVVALSVRITKENPPIAGHYDGVGIEINRTR</sequence>
<comment type="subunit">
    <text evidence="8">Homooctamer. Four molecules assemble into a ring, and two rings come together to give a cylinder with a hole of at least 13 a diameter.</text>
</comment>
<name>A0A4R6BTA8_9STAP</name>
<keyword evidence="6 9" id="KW-0289">Folate biosynthesis</keyword>
<proteinExistence type="inferred from homology"/>
<evidence type="ECO:0000256" key="5">
    <source>
        <dbReference type="ARBA" id="ARBA00005708"/>
    </source>
</evidence>
<dbReference type="PANTHER" id="PTHR42844">
    <property type="entry name" value="DIHYDRONEOPTERIN ALDOLASE 1-RELATED"/>
    <property type="match status" value="1"/>
</dbReference>
<dbReference type="GO" id="GO:0004150">
    <property type="term" value="F:dihydroneopterin aldolase activity"/>
    <property type="evidence" value="ECO:0007669"/>
    <property type="project" value="UniProtKB-UniRule"/>
</dbReference>
<comment type="similarity">
    <text evidence="5 9">Belongs to the DHNA family.</text>
</comment>
<dbReference type="InterPro" id="IPR043133">
    <property type="entry name" value="GTP-CH-I_C/QueF"/>
</dbReference>
<evidence type="ECO:0000256" key="6">
    <source>
        <dbReference type="ARBA" id="ARBA00022909"/>
    </source>
</evidence>
<dbReference type="RefSeq" id="WP_133444423.1">
    <property type="nucleotide sequence ID" value="NZ_SCWB01000016.1"/>
</dbReference>
<comment type="pathway">
    <text evidence="4 9">Cofactor biosynthesis; tetrahydrofolate biosynthesis; 2-amino-4-hydroxy-6-hydroxymethyl-7,8-dihydropteridine diphosphate from 7,8-dihydroneopterin triphosphate: step 3/4.</text>
</comment>
<accession>A0A4R6BTA8</accession>
<comment type="catalytic activity">
    <reaction evidence="2 9">
        <text>7,8-dihydroneopterin = 6-hydroxymethyl-7,8-dihydropterin + glycolaldehyde</text>
        <dbReference type="Rhea" id="RHEA:10540"/>
        <dbReference type="ChEBI" id="CHEBI:17001"/>
        <dbReference type="ChEBI" id="CHEBI:17071"/>
        <dbReference type="ChEBI" id="CHEBI:44841"/>
        <dbReference type="EC" id="4.1.2.25"/>
    </reaction>
</comment>
<dbReference type="Pfam" id="PF02152">
    <property type="entry name" value="FolB"/>
    <property type="match status" value="1"/>
</dbReference>
<dbReference type="InterPro" id="IPR006156">
    <property type="entry name" value="Dihydroneopterin_aldolase"/>
</dbReference>
<dbReference type="NCBIfam" id="TIGR00526">
    <property type="entry name" value="folB_dom"/>
    <property type="match status" value="1"/>
</dbReference>
<evidence type="ECO:0000256" key="4">
    <source>
        <dbReference type="ARBA" id="ARBA00005013"/>
    </source>
</evidence>
<dbReference type="FunFam" id="3.30.1130.10:FF:000003">
    <property type="entry name" value="7,8-dihydroneopterin aldolase"/>
    <property type="match status" value="1"/>
</dbReference>
<comment type="function">
    <text evidence="3">Catalyzes the conversion of 7,8-dihydroneopterin to 6-hydroxymethyl-7,8-dihydropterin. Can also catalyze the epimerization of carbon 2' of dihydroneopterin to dihydromonapterin.</text>
</comment>
<dbReference type="EMBL" id="SCWB01000016">
    <property type="protein sequence ID" value="TDM07239.1"/>
    <property type="molecule type" value="Genomic_DNA"/>
</dbReference>
<dbReference type="Gene3D" id="3.30.1130.10">
    <property type="match status" value="1"/>
</dbReference>
<dbReference type="UniPathway" id="UPA00077">
    <property type="reaction ID" value="UER00154"/>
</dbReference>
<evidence type="ECO:0000256" key="8">
    <source>
        <dbReference type="ARBA" id="ARBA00065097"/>
    </source>
</evidence>
<reference evidence="11 12" key="1">
    <citation type="submission" date="2019-01" db="EMBL/GenBank/DDBJ databases">
        <title>Draft genome sequences of the type strains of six Macrococcus species.</title>
        <authorList>
            <person name="Mazhar S."/>
            <person name="Altermann E."/>
            <person name="Hill C."/>
            <person name="Mcauliffe O."/>
        </authorList>
    </citation>
    <scope>NUCLEOTIDE SEQUENCE [LARGE SCALE GENOMIC DNA]</scope>
    <source>
        <strain evidence="11 12">CCM4815</strain>
    </source>
</reference>
<dbReference type="InterPro" id="IPR006157">
    <property type="entry name" value="FolB_dom"/>
</dbReference>
<keyword evidence="7 9" id="KW-0456">Lyase</keyword>
<comment type="catalytic activity">
    <reaction evidence="1">
        <text>7,8-dihydroneopterin = 7,8-dihydromonapterin</text>
        <dbReference type="Rhea" id="RHEA:45328"/>
        <dbReference type="ChEBI" id="CHEBI:17001"/>
        <dbReference type="ChEBI" id="CHEBI:71175"/>
        <dbReference type="EC" id="5.1.99.8"/>
    </reaction>
</comment>
<evidence type="ECO:0000256" key="9">
    <source>
        <dbReference type="RuleBase" id="RU362079"/>
    </source>
</evidence>
<evidence type="ECO:0000256" key="7">
    <source>
        <dbReference type="ARBA" id="ARBA00023239"/>
    </source>
</evidence>
<evidence type="ECO:0000313" key="11">
    <source>
        <dbReference type="EMBL" id="TDM07239.1"/>
    </source>
</evidence>
<dbReference type="GO" id="GO:0005737">
    <property type="term" value="C:cytoplasm"/>
    <property type="evidence" value="ECO:0007669"/>
    <property type="project" value="TreeGrafter"/>
</dbReference>
<gene>
    <name evidence="11" type="primary">folB</name>
    <name evidence="11" type="ORF">ERX29_09360</name>
</gene>
<dbReference type="EC" id="4.1.2.25" evidence="9"/>
<protein>
    <recommendedName>
        <fullName evidence="9">7,8-dihydroneopterin aldolase</fullName>
        <ecNumber evidence="9">4.1.2.25</ecNumber>
    </recommendedName>
</protein>